<dbReference type="GO" id="GO:0019843">
    <property type="term" value="F:rRNA binding"/>
    <property type="evidence" value="ECO:0007669"/>
    <property type="project" value="UniProtKB-UniRule"/>
</dbReference>
<dbReference type="PANTHER" id="PTHR38101:SF1">
    <property type="entry name" value="UPF0307 PROTEIN YJGA"/>
    <property type="match status" value="1"/>
</dbReference>
<dbReference type="NCBIfam" id="NF003593">
    <property type="entry name" value="PRK05255.1-1"/>
    <property type="match status" value="1"/>
</dbReference>
<gene>
    <name evidence="5" type="primary">darP</name>
    <name evidence="6" type="ORF">SAMN05421686_10793</name>
</gene>
<dbReference type="PIRSF" id="PIRSF016183">
    <property type="entry name" value="UCP016183"/>
    <property type="match status" value="1"/>
</dbReference>
<dbReference type="CDD" id="cd16331">
    <property type="entry name" value="YjgA-like"/>
    <property type="match status" value="1"/>
</dbReference>
<evidence type="ECO:0000256" key="2">
    <source>
        <dbReference type="ARBA" id="ARBA00022517"/>
    </source>
</evidence>
<reference evidence="7" key="1">
    <citation type="submission" date="2017-01" db="EMBL/GenBank/DDBJ databases">
        <authorList>
            <person name="Varghese N."/>
            <person name="Submissions S."/>
        </authorList>
    </citation>
    <scope>NUCLEOTIDE SEQUENCE [LARGE SCALE GENOMIC DNA]</scope>
    <source>
        <strain evidence="7">DSM 24913</strain>
    </source>
</reference>
<evidence type="ECO:0000256" key="4">
    <source>
        <dbReference type="ARBA" id="ARBA00022884"/>
    </source>
</evidence>
<evidence type="ECO:0000313" key="7">
    <source>
        <dbReference type="Proteomes" id="UP000185639"/>
    </source>
</evidence>
<dbReference type="GO" id="GO:1902626">
    <property type="term" value="P:assembly of large subunit precursor of preribosome"/>
    <property type="evidence" value="ECO:0007669"/>
    <property type="project" value="UniProtKB-UniRule"/>
</dbReference>
<proteinExistence type="inferred from homology"/>
<name>A0A1N7NL15_9GAMM</name>
<keyword evidence="3 5" id="KW-0699">rRNA-binding</keyword>
<evidence type="ECO:0000256" key="5">
    <source>
        <dbReference type="HAMAP-Rule" id="MF_00765"/>
    </source>
</evidence>
<dbReference type="PANTHER" id="PTHR38101">
    <property type="entry name" value="UPF0307 PROTEIN YJGA"/>
    <property type="match status" value="1"/>
</dbReference>
<dbReference type="STRING" id="484498.SAMN05421686_10793"/>
<dbReference type="Proteomes" id="UP000185639">
    <property type="component" value="Unassembled WGS sequence"/>
</dbReference>
<dbReference type="RefSeq" id="WP_076516402.1">
    <property type="nucleotide sequence ID" value="NZ_FTOH01000007.1"/>
</dbReference>
<dbReference type="InterPro" id="IPR023153">
    <property type="entry name" value="DarP_sf"/>
</dbReference>
<dbReference type="InterPro" id="IPR006839">
    <property type="entry name" value="DarP"/>
</dbReference>
<dbReference type="GO" id="GO:0005829">
    <property type="term" value="C:cytosol"/>
    <property type="evidence" value="ECO:0007669"/>
    <property type="project" value="TreeGrafter"/>
</dbReference>
<dbReference type="OrthoDB" id="5293604at2"/>
<organism evidence="6 7">
    <name type="scientific">Thalassolituus maritimus</name>
    <dbReference type="NCBI Taxonomy" id="484498"/>
    <lineage>
        <taxon>Bacteria</taxon>
        <taxon>Pseudomonadati</taxon>
        <taxon>Pseudomonadota</taxon>
        <taxon>Gammaproteobacteria</taxon>
        <taxon>Oceanospirillales</taxon>
        <taxon>Oceanospirillaceae</taxon>
        <taxon>Thalassolituus</taxon>
    </lineage>
</organism>
<keyword evidence="7" id="KW-1185">Reference proteome</keyword>
<dbReference type="GO" id="GO:0043022">
    <property type="term" value="F:ribosome binding"/>
    <property type="evidence" value="ECO:0007669"/>
    <property type="project" value="UniProtKB-UniRule"/>
</dbReference>
<keyword evidence="2 5" id="KW-0690">Ribosome biogenesis</keyword>
<dbReference type="EMBL" id="FTOH01000007">
    <property type="protein sequence ID" value="SIS98960.1"/>
    <property type="molecule type" value="Genomic_DNA"/>
</dbReference>
<protein>
    <recommendedName>
        <fullName evidence="5">Dual-action ribosomal maturation protein DarP</fullName>
    </recommendedName>
    <alternativeName>
        <fullName evidence="5">Large ribosomal subunit assembly factor DarP</fullName>
    </alternativeName>
</protein>
<evidence type="ECO:0000313" key="6">
    <source>
        <dbReference type="EMBL" id="SIS98960.1"/>
    </source>
</evidence>
<dbReference type="HAMAP" id="MF_00765">
    <property type="entry name" value="DarP"/>
    <property type="match status" value="1"/>
</dbReference>
<comment type="subcellular location">
    <subcellularLocation>
        <location evidence="5">Cytoplasm</location>
    </subcellularLocation>
    <text evidence="5">Associates with late stage pre-50S ribosomal subunits.</text>
</comment>
<keyword evidence="1 5" id="KW-0963">Cytoplasm</keyword>
<comment type="similarity">
    <text evidence="5">Belongs to the DarP family.</text>
</comment>
<evidence type="ECO:0000256" key="3">
    <source>
        <dbReference type="ARBA" id="ARBA00022730"/>
    </source>
</evidence>
<comment type="function">
    <text evidence="5">Member of a network of 50S ribosomal subunit biogenesis factors which assembles along the 30S-50S interface, preventing incorrect 23S rRNA structures from forming. Promotes peptidyl transferase center (PTC) maturation.</text>
</comment>
<keyword evidence="4 5" id="KW-0694">RNA-binding</keyword>
<dbReference type="AlphaFoldDB" id="A0A1N7NL15"/>
<evidence type="ECO:0000256" key="1">
    <source>
        <dbReference type="ARBA" id="ARBA00022490"/>
    </source>
</evidence>
<dbReference type="Pfam" id="PF04751">
    <property type="entry name" value="DarP"/>
    <property type="match status" value="1"/>
</dbReference>
<accession>A0A1N7NL15</accession>
<sequence>MTHEDDDIEYELVSKTEMKREMHRYQELGETLCNLPPAKWTDLPITDVLMAALEESRRIKKHEARRRHFQYIGKLMRSEDIDALQEAIDMLDPSSEAFGRRMGQLEQWRNRLIKDGKALNEFLDTYPDTDRQQLRNLVRNAQKEMQAEPPKPGAAFKKLFQLIKEIDSNA</sequence>
<dbReference type="Gene3D" id="1.10.60.30">
    <property type="entry name" value="PSPTO4464-like domains"/>
    <property type="match status" value="2"/>
</dbReference>
<dbReference type="SUPFAM" id="SSF158710">
    <property type="entry name" value="PSPTO4464-like"/>
    <property type="match status" value="1"/>
</dbReference>